<dbReference type="AlphaFoldDB" id="A0A7Z0K902"/>
<evidence type="ECO:0000313" key="7">
    <source>
        <dbReference type="Proteomes" id="UP000535437"/>
    </source>
</evidence>
<dbReference type="InterPro" id="IPR025996">
    <property type="entry name" value="MT1864/Rv1816-like_C"/>
</dbReference>
<keyword evidence="2 4" id="KW-0238">DNA-binding</keyword>
<dbReference type="PROSITE" id="PS50977">
    <property type="entry name" value="HTH_TETR_2"/>
    <property type="match status" value="1"/>
</dbReference>
<protein>
    <submittedName>
        <fullName evidence="6">AcrR family transcriptional regulator</fullName>
    </submittedName>
</protein>
<name>A0A7Z0K902_9MICC</name>
<dbReference type="SUPFAM" id="SSF46689">
    <property type="entry name" value="Homeodomain-like"/>
    <property type="match status" value="1"/>
</dbReference>
<dbReference type="Pfam" id="PF00440">
    <property type="entry name" value="TetR_N"/>
    <property type="match status" value="1"/>
</dbReference>
<dbReference type="InterPro" id="IPR050109">
    <property type="entry name" value="HTH-type_TetR-like_transc_reg"/>
</dbReference>
<evidence type="ECO:0000256" key="3">
    <source>
        <dbReference type="ARBA" id="ARBA00023163"/>
    </source>
</evidence>
<dbReference type="Pfam" id="PF13305">
    <property type="entry name" value="TetR_C_33"/>
    <property type="match status" value="1"/>
</dbReference>
<dbReference type="GO" id="GO:0000976">
    <property type="term" value="F:transcription cis-regulatory region binding"/>
    <property type="evidence" value="ECO:0007669"/>
    <property type="project" value="TreeGrafter"/>
</dbReference>
<sequence length="199" mass="21697">MTETNERAYHHGRLHVALLVAAERTVREQGVDQLSLRELAREVGVSHAAPRRHFPDRQALLDALAVTGFERLDAQLRAASPDAEEGFGFRLRATVAAYIRFATDNAALLELMFTSKHRSGADHVIAAAIPAFTLMDELITQGQEAGELAAGDPEQIGIVLFATMQGIATLMNGDMVKRELLDGLVDKAAEQFLRGARPL</sequence>
<dbReference type="PANTHER" id="PTHR30055:SF220">
    <property type="entry name" value="TETR-FAMILY REGULATORY PROTEIN"/>
    <property type="match status" value="1"/>
</dbReference>
<dbReference type="EMBL" id="JACCFY010000001">
    <property type="protein sequence ID" value="NYJ76715.1"/>
    <property type="molecule type" value="Genomic_DNA"/>
</dbReference>
<dbReference type="Gene3D" id="1.10.357.10">
    <property type="entry name" value="Tetracycline Repressor, domain 2"/>
    <property type="match status" value="1"/>
</dbReference>
<feature type="DNA-binding region" description="H-T-H motif" evidence="4">
    <location>
        <begin position="35"/>
        <end position="54"/>
    </location>
</feature>
<proteinExistence type="predicted"/>
<dbReference type="InterPro" id="IPR009057">
    <property type="entry name" value="Homeodomain-like_sf"/>
</dbReference>
<dbReference type="InterPro" id="IPR036271">
    <property type="entry name" value="Tet_transcr_reg_TetR-rel_C_sf"/>
</dbReference>
<reference evidence="6 7" key="1">
    <citation type="submission" date="2020-07" db="EMBL/GenBank/DDBJ databases">
        <title>Sequencing the genomes of 1000 actinobacteria strains.</title>
        <authorList>
            <person name="Klenk H.-P."/>
        </authorList>
    </citation>
    <scope>NUCLEOTIDE SEQUENCE [LARGE SCALE GENOMIC DNA]</scope>
    <source>
        <strain evidence="6 7">DSM 15475</strain>
    </source>
</reference>
<accession>A0A7Z0K902</accession>
<keyword evidence="1" id="KW-0805">Transcription regulation</keyword>
<keyword evidence="7" id="KW-1185">Reference proteome</keyword>
<dbReference type="InterPro" id="IPR001647">
    <property type="entry name" value="HTH_TetR"/>
</dbReference>
<comment type="caution">
    <text evidence="6">The sequence shown here is derived from an EMBL/GenBank/DDBJ whole genome shotgun (WGS) entry which is preliminary data.</text>
</comment>
<dbReference type="GO" id="GO:0003700">
    <property type="term" value="F:DNA-binding transcription factor activity"/>
    <property type="evidence" value="ECO:0007669"/>
    <property type="project" value="TreeGrafter"/>
</dbReference>
<organism evidence="6 7">
    <name type="scientific">Nesterenkonia xinjiangensis</name>
    <dbReference type="NCBI Taxonomy" id="225327"/>
    <lineage>
        <taxon>Bacteria</taxon>
        <taxon>Bacillati</taxon>
        <taxon>Actinomycetota</taxon>
        <taxon>Actinomycetes</taxon>
        <taxon>Micrococcales</taxon>
        <taxon>Micrococcaceae</taxon>
        <taxon>Nesterenkonia</taxon>
    </lineage>
</organism>
<evidence type="ECO:0000256" key="2">
    <source>
        <dbReference type="ARBA" id="ARBA00023125"/>
    </source>
</evidence>
<evidence type="ECO:0000256" key="4">
    <source>
        <dbReference type="PROSITE-ProRule" id="PRU00335"/>
    </source>
</evidence>
<dbReference type="SUPFAM" id="SSF48498">
    <property type="entry name" value="Tetracyclin repressor-like, C-terminal domain"/>
    <property type="match status" value="1"/>
</dbReference>
<feature type="domain" description="HTH tetR-type" evidence="5">
    <location>
        <begin position="12"/>
        <end position="72"/>
    </location>
</feature>
<evidence type="ECO:0000256" key="1">
    <source>
        <dbReference type="ARBA" id="ARBA00023015"/>
    </source>
</evidence>
<keyword evidence="3" id="KW-0804">Transcription</keyword>
<dbReference type="Proteomes" id="UP000535437">
    <property type="component" value="Unassembled WGS sequence"/>
</dbReference>
<dbReference type="RefSeq" id="WP_179540292.1">
    <property type="nucleotide sequence ID" value="NZ_BAAALL010000008.1"/>
</dbReference>
<evidence type="ECO:0000313" key="6">
    <source>
        <dbReference type="EMBL" id="NYJ76715.1"/>
    </source>
</evidence>
<evidence type="ECO:0000259" key="5">
    <source>
        <dbReference type="PROSITE" id="PS50977"/>
    </source>
</evidence>
<dbReference type="PANTHER" id="PTHR30055">
    <property type="entry name" value="HTH-TYPE TRANSCRIPTIONAL REGULATOR RUTR"/>
    <property type="match status" value="1"/>
</dbReference>
<gene>
    <name evidence="6" type="ORF">HNR09_000126</name>
</gene>